<keyword evidence="2 5" id="KW-0863">Zinc-finger</keyword>
<organism evidence="9">
    <name type="scientific">Harpegnathos saltator</name>
    <name type="common">Jerdon's jumping ant</name>
    <dbReference type="NCBI Taxonomy" id="610380"/>
    <lineage>
        <taxon>Eukaryota</taxon>
        <taxon>Metazoa</taxon>
        <taxon>Ecdysozoa</taxon>
        <taxon>Arthropoda</taxon>
        <taxon>Hexapoda</taxon>
        <taxon>Insecta</taxon>
        <taxon>Pterygota</taxon>
        <taxon>Neoptera</taxon>
        <taxon>Endopterygota</taxon>
        <taxon>Hymenoptera</taxon>
        <taxon>Apocrita</taxon>
        <taxon>Aculeata</taxon>
        <taxon>Formicoidea</taxon>
        <taxon>Formicidae</taxon>
        <taxon>Ponerinae</taxon>
        <taxon>Ponerini</taxon>
        <taxon>Harpegnathos</taxon>
    </lineage>
</organism>
<sequence length="46" mass="5516">WLRNCGRTIKVPIENLYKTYRICGNHFDSTMFLNDLKNRLQLYAVP</sequence>
<evidence type="ECO:0000313" key="8">
    <source>
        <dbReference type="EMBL" id="EFN85841.1"/>
    </source>
</evidence>
<accession>E2BEN9</accession>
<evidence type="ECO:0000313" key="9">
    <source>
        <dbReference type="Proteomes" id="UP000008237"/>
    </source>
</evidence>
<feature type="non-terminal residue" evidence="8">
    <location>
        <position position="46"/>
    </location>
</feature>
<keyword evidence="9" id="KW-1185">Reference proteome</keyword>
<feature type="domain" description="THAP-type" evidence="6">
    <location>
        <begin position="1"/>
        <end position="46"/>
    </location>
</feature>
<dbReference type="Proteomes" id="UP000008237">
    <property type="component" value="Unassembled WGS sequence"/>
</dbReference>
<proteinExistence type="predicted"/>
<reference evidence="8 9" key="1">
    <citation type="journal article" date="2010" name="Science">
        <title>Genomic comparison of the ants Camponotus floridanus and Harpegnathos saltator.</title>
        <authorList>
            <person name="Bonasio R."/>
            <person name="Zhang G."/>
            <person name="Ye C."/>
            <person name="Mutti N.S."/>
            <person name="Fang X."/>
            <person name="Qin N."/>
            <person name="Donahue G."/>
            <person name="Yang P."/>
            <person name="Li Q."/>
            <person name="Li C."/>
            <person name="Zhang P."/>
            <person name="Huang Z."/>
            <person name="Berger S.L."/>
            <person name="Reinberg D."/>
            <person name="Wang J."/>
            <person name="Liebig J."/>
        </authorList>
    </citation>
    <scope>NUCLEOTIDE SEQUENCE [LARGE SCALE GENOMIC DNA]</scope>
    <source>
        <strain evidence="8 9">R22 G/1</strain>
    </source>
</reference>
<dbReference type="Pfam" id="PF05485">
    <property type="entry name" value="THAP"/>
    <property type="match status" value="1"/>
</dbReference>
<dbReference type="InterPro" id="IPR006612">
    <property type="entry name" value="THAP_Znf"/>
</dbReference>
<evidence type="ECO:0000256" key="5">
    <source>
        <dbReference type="PROSITE-ProRule" id="PRU00309"/>
    </source>
</evidence>
<protein>
    <recommendedName>
        <fullName evidence="6">THAP-type domain-containing protein</fullName>
    </recommendedName>
</protein>
<keyword evidence="4 5" id="KW-0238">DNA-binding</keyword>
<name>E2BEN9_HARSA</name>
<feature type="non-terminal residue" evidence="8">
    <location>
        <position position="1"/>
    </location>
</feature>
<dbReference type="AlphaFoldDB" id="E2BEN9"/>
<evidence type="ECO:0000256" key="2">
    <source>
        <dbReference type="ARBA" id="ARBA00022771"/>
    </source>
</evidence>
<dbReference type="GO" id="GO:0003677">
    <property type="term" value="F:DNA binding"/>
    <property type="evidence" value="ECO:0007669"/>
    <property type="project" value="UniProtKB-UniRule"/>
</dbReference>
<dbReference type="PROSITE" id="PS50950">
    <property type="entry name" value="ZF_THAP"/>
    <property type="match status" value="1"/>
</dbReference>
<evidence type="ECO:0000259" key="6">
    <source>
        <dbReference type="PROSITE" id="PS50950"/>
    </source>
</evidence>
<dbReference type="EMBL" id="GL448770">
    <property type="protein sequence ID" value="EFN83890.1"/>
    <property type="molecule type" value="Genomic_DNA"/>
</dbReference>
<dbReference type="EMBL" id="GL447841">
    <property type="protein sequence ID" value="EFN85841.1"/>
    <property type="molecule type" value="Genomic_DNA"/>
</dbReference>
<evidence type="ECO:0000256" key="3">
    <source>
        <dbReference type="ARBA" id="ARBA00022833"/>
    </source>
</evidence>
<dbReference type="OrthoDB" id="7696810at2759"/>
<evidence type="ECO:0000313" key="7">
    <source>
        <dbReference type="EMBL" id="EFN83890.1"/>
    </source>
</evidence>
<gene>
    <name evidence="7" type="ORF">EAI_00444</name>
    <name evidence="8" type="ORF">EAI_11100</name>
</gene>
<evidence type="ECO:0000256" key="4">
    <source>
        <dbReference type="ARBA" id="ARBA00023125"/>
    </source>
</evidence>
<evidence type="ECO:0000256" key="1">
    <source>
        <dbReference type="ARBA" id="ARBA00022723"/>
    </source>
</evidence>
<keyword evidence="1" id="KW-0479">Metal-binding</keyword>
<keyword evidence="3" id="KW-0862">Zinc</keyword>
<dbReference type="GO" id="GO:0008270">
    <property type="term" value="F:zinc ion binding"/>
    <property type="evidence" value="ECO:0007669"/>
    <property type="project" value="UniProtKB-KW"/>
</dbReference>